<dbReference type="STRING" id="1314800.A0A1B7MW01"/>
<name>A0A1B7MW01_9AGAM</name>
<feature type="transmembrane region" description="Helical" evidence="1">
    <location>
        <begin position="267"/>
        <end position="286"/>
    </location>
</feature>
<accession>A0A1B7MW01</accession>
<dbReference type="EMBL" id="KV448397">
    <property type="protein sequence ID" value="OAX36741.1"/>
    <property type="molecule type" value="Genomic_DNA"/>
</dbReference>
<dbReference type="InParanoid" id="A0A1B7MW01"/>
<dbReference type="AlphaFoldDB" id="A0A1B7MW01"/>
<evidence type="ECO:0000313" key="3">
    <source>
        <dbReference type="Proteomes" id="UP000092154"/>
    </source>
</evidence>
<gene>
    <name evidence="2" type="ORF">K503DRAFT_772233</name>
</gene>
<proteinExistence type="predicted"/>
<keyword evidence="1" id="KW-0812">Transmembrane</keyword>
<organism evidence="2 3">
    <name type="scientific">Rhizopogon vinicolor AM-OR11-026</name>
    <dbReference type="NCBI Taxonomy" id="1314800"/>
    <lineage>
        <taxon>Eukaryota</taxon>
        <taxon>Fungi</taxon>
        <taxon>Dikarya</taxon>
        <taxon>Basidiomycota</taxon>
        <taxon>Agaricomycotina</taxon>
        <taxon>Agaricomycetes</taxon>
        <taxon>Agaricomycetidae</taxon>
        <taxon>Boletales</taxon>
        <taxon>Suillineae</taxon>
        <taxon>Rhizopogonaceae</taxon>
        <taxon>Rhizopogon</taxon>
    </lineage>
</organism>
<dbReference type="Proteomes" id="UP000092154">
    <property type="component" value="Unassembled WGS sequence"/>
</dbReference>
<evidence type="ECO:0000256" key="1">
    <source>
        <dbReference type="SAM" id="Phobius"/>
    </source>
</evidence>
<keyword evidence="1" id="KW-1133">Transmembrane helix</keyword>
<reference evidence="2 3" key="1">
    <citation type="submission" date="2016-06" db="EMBL/GenBank/DDBJ databases">
        <title>Comparative genomics of the ectomycorrhizal sister species Rhizopogon vinicolor and Rhizopogon vesiculosus (Basidiomycota: Boletales) reveals a divergence of the mating type B locus.</title>
        <authorList>
            <consortium name="DOE Joint Genome Institute"/>
            <person name="Mujic A.B."/>
            <person name="Kuo A."/>
            <person name="Tritt A."/>
            <person name="Lipzen A."/>
            <person name="Chen C."/>
            <person name="Johnson J."/>
            <person name="Sharma A."/>
            <person name="Barry K."/>
            <person name="Grigoriev I.V."/>
            <person name="Spatafora J.W."/>
        </authorList>
    </citation>
    <scope>NUCLEOTIDE SEQUENCE [LARGE SCALE GENOMIC DNA]</scope>
    <source>
        <strain evidence="2 3">AM-OR11-026</strain>
    </source>
</reference>
<evidence type="ECO:0000313" key="2">
    <source>
        <dbReference type="EMBL" id="OAX36741.1"/>
    </source>
</evidence>
<protein>
    <submittedName>
        <fullName evidence="2">Uncharacterized protein</fullName>
    </submittedName>
</protein>
<keyword evidence="1" id="KW-0472">Membrane</keyword>
<dbReference type="OrthoDB" id="10029320at2759"/>
<sequence length="341" mass="38155">MKFLIVAAFSLLIIILGVYHVSRRTRIHATVGAVHALPAPRSTGDAADTPILAHSSDVLDFSASIDAQEQVERWKRLAEGAEKCIEMFLPRRDVDFISFIQNATLCNILAAFYNVDPGTLSPLDVASTINALNGGSDRCRRKCIDRLVRGAALEIILPAYESMWPLFAVTLAQATSEHMRNAFLDFSENPTKKQFCAFKCKDTEASVEAYIKEVMRLNLHMCLMQQSRHPWWKRVFYSAAEMDDIQPELSTFDAMRFHPKRLEDQTALSFGIGGLWALIATALIVAKAIDKVDDVRFILTRNASDTNAGRDTSIWSDGLVIKRKEKADPYTYSPPPPPYPS</sequence>
<keyword evidence="3" id="KW-1185">Reference proteome</keyword>